<evidence type="ECO:0000313" key="3">
    <source>
        <dbReference type="Proteomes" id="UP000070533"/>
    </source>
</evidence>
<protein>
    <submittedName>
        <fullName evidence="2">Uncharacterized protein</fullName>
    </submittedName>
</protein>
<sequence length="174" mass="19600">MTSIVANMITNISASVLISLNMVILLIPYVSLEITKALDYYLYVTSCTFSIVWSSFYTLNILRSNGIKGQITEELQVKHYTQSGIAGRSTSGGITCEYKGDALHLSTTRESEKLYKIYGDSVISHIKVRLALKETLPYVYYVDDALITYSEFYLKYIFGHPFSSSNTRKDGIPE</sequence>
<dbReference type="Proteomes" id="UP000070533">
    <property type="component" value="Unassembled WGS sequence"/>
</dbReference>
<proteinExistence type="predicted"/>
<accession>A0A133PV66</accession>
<keyword evidence="1" id="KW-0812">Transmembrane</keyword>
<feature type="transmembrane region" description="Helical" evidence="1">
    <location>
        <begin position="12"/>
        <end position="34"/>
    </location>
</feature>
<reference evidence="3" key="1">
    <citation type="submission" date="2016-01" db="EMBL/GenBank/DDBJ databases">
        <authorList>
            <person name="Mitreva M."/>
            <person name="Pepin K.H."/>
            <person name="Mihindukulasuriya K.A."/>
            <person name="Fulton R."/>
            <person name="Fronick C."/>
            <person name="O'Laughlin M."/>
            <person name="Miner T."/>
            <person name="Herter B."/>
            <person name="Rosa B.A."/>
            <person name="Cordes M."/>
            <person name="Tomlinson C."/>
            <person name="Wollam A."/>
            <person name="Palsikar V.B."/>
            <person name="Mardis E.R."/>
            <person name="Wilson R.K."/>
        </authorList>
    </citation>
    <scope>NUCLEOTIDE SEQUENCE [LARGE SCALE GENOMIC DNA]</scope>
    <source>
        <strain evidence="3">MJR7716</strain>
    </source>
</reference>
<keyword evidence="1" id="KW-0472">Membrane</keyword>
<gene>
    <name evidence="2" type="ORF">HMPREF3226_02543</name>
</gene>
<keyword evidence="3" id="KW-1185">Reference proteome</keyword>
<comment type="caution">
    <text evidence="2">The sequence shown here is derived from an EMBL/GenBank/DDBJ whole genome shotgun (WGS) entry which is preliminary data.</text>
</comment>
<name>A0A133PV66_9BACT</name>
<dbReference type="RefSeq" id="WP_155945354.1">
    <property type="nucleotide sequence ID" value="NZ_KQ957325.1"/>
</dbReference>
<evidence type="ECO:0000256" key="1">
    <source>
        <dbReference type="SAM" id="Phobius"/>
    </source>
</evidence>
<dbReference type="OrthoDB" id="1077699at2"/>
<dbReference type="EMBL" id="LRQG01000228">
    <property type="protein sequence ID" value="KXA33207.1"/>
    <property type="molecule type" value="Genomic_DNA"/>
</dbReference>
<evidence type="ECO:0000313" key="2">
    <source>
        <dbReference type="EMBL" id="KXA33207.1"/>
    </source>
</evidence>
<feature type="transmembrane region" description="Helical" evidence="1">
    <location>
        <begin position="40"/>
        <end position="59"/>
    </location>
</feature>
<dbReference type="AlphaFoldDB" id="A0A133PV66"/>
<organism evidence="2 3">
    <name type="scientific">Prevotella corporis</name>
    <dbReference type="NCBI Taxonomy" id="28128"/>
    <lineage>
        <taxon>Bacteria</taxon>
        <taxon>Pseudomonadati</taxon>
        <taxon>Bacteroidota</taxon>
        <taxon>Bacteroidia</taxon>
        <taxon>Bacteroidales</taxon>
        <taxon>Prevotellaceae</taxon>
        <taxon>Prevotella</taxon>
    </lineage>
</organism>
<keyword evidence="1" id="KW-1133">Transmembrane helix</keyword>